<dbReference type="GO" id="GO:0031410">
    <property type="term" value="C:cytoplasmic vesicle"/>
    <property type="evidence" value="ECO:0007669"/>
    <property type="project" value="UniProtKB-ARBA"/>
</dbReference>
<dbReference type="HOGENOM" id="CLU_063749_0_1_1"/>
<dbReference type="InterPro" id="IPR024654">
    <property type="entry name" value="Calcineurin-like_PHP_lpxH"/>
</dbReference>
<protein>
    <recommendedName>
        <fullName evidence="2 5">Vacuolar protein sorting-associated protein 29</fullName>
    </recommendedName>
</protein>
<keyword evidence="8" id="KW-1185">Reference proteome</keyword>
<dbReference type="FunCoup" id="Q23DC8">
    <property type="interactions" value="480"/>
</dbReference>
<comment type="similarity">
    <text evidence="1 5">Belongs to the VPS29 family.</text>
</comment>
<dbReference type="KEGG" id="tet:TTHERM_00047630"/>
<evidence type="ECO:0000256" key="2">
    <source>
        <dbReference type="ARBA" id="ARBA00017767"/>
    </source>
</evidence>
<dbReference type="GO" id="GO:0030904">
    <property type="term" value="C:retromer complex"/>
    <property type="evidence" value="ECO:0007669"/>
    <property type="project" value="InterPro"/>
</dbReference>
<dbReference type="eggNOG" id="KOG3325">
    <property type="taxonomic scope" value="Eukaryota"/>
</dbReference>
<dbReference type="SUPFAM" id="SSF56300">
    <property type="entry name" value="Metallo-dependent phosphatases"/>
    <property type="match status" value="1"/>
</dbReference>
<reference evidence="8" key="1">
    <citation type="journal article" date="2006" name="PLoS Biol.">
        <title>Macronuclear genome sequence of the ciliate Tetrahymena thermophila, a model eukaryote.</title>
        <authorList>
            <person name="Eisen J.A."/>
            <person name="Coyne R.S."/>
            <person name="Wu M."/>
            <person name="Wu D."/>
            <person name="Thiagarajan M."/>
            <person name="Wortman J.R."/>
            <person name="Badger J.H."/>
            <person name="Ren Q."/>
            <person name="Amedeo P."/>
            <person name="Jones K.M."/>
            <person name="Tallon L.J."/>
            <person name="Delcher A.L."/>
            <person name="Salzberg S.L."/>
            <person name="Silva J.C."/>
            <person name="Haas B.J."/>
            <person name="Majoros W.H."/>
            <person name="Farzad M."/>
            <person name="Carlton J.M."/>
            <person name="Smith R.K. Jr."/>
            <person name="Garg J."/>
            <person name="Pearlman R.E."/>
            <person name="Karrer K.M."/>
            <person name="Sun L."/>
            <person name="Manning G."/>
            <person name="Elde N.C."/>
            <person name="Turkewitz A.P."/>
            <person name="Asai D.J."/>
            <person name="Wilkes D.E."/>
            <person name="Wang Y."/>
            <person name="Cai H."/>
            <person name="Collins K."/>
            <person name="Stewart B.A."/>
            <person name="Lee S.R."/>
            <person name="Wilamowska K."/>
            <person name="Weinberg Z."/>
            <person name="Ruzzo W.L."/>
            <person name="Wloga D."/>
            <person name="Gaertig J."/>
            <person name="Frankel J."/>
            <person name="Tsao C.-C."/>
            <person name="Gorovsky M.A."/>
            <person name="Keeling P.J."/>
            <person name="Waller R.F."/>
            <person name="Patron N.J."/>
            <person name="Cherry J.M."/>
            <person name="Stover N.A."/>
            <person name="Krieger C.J."/>
            <person name="del Toro C."/>
            <person name="Ryder H.F."/>
            <person name="Williamson S.C."/>
            <person name="Barbeau R.A."/>
            <person name="Hamilton E.P."/>
            <person name="Orias E."/>
        </authorList>
    </citation>
    <scope>NUCLEOTIDE SEQUENCE [LARGE SCALE GENOMIC DNA]</scope>
    <source>
        <strain evidence="8">SB210</strain>
    </source>
</reference>
<dbReference type="InterPro" id="IPR029052">
    <property type="entry name" value="Metallo-depent_PP-like"/>
</dbReference>
<evidence type="ECO:0000313" key="7">
    <source>
        <dbReference type="EMBL" id="EAR94626.3"/>
    </source>
</evidence>
<dbReference type="STRING" id="312017.Q23DC8"/>
<dbReference type="InterPro" id="IPR000979">
    <property type="entry name" value="Phosphodiesterase_MJ0936/Vps29"/>
</dbReference>
<dbReference type="GO" id="GO:0005829">
    <property type="term" value="C:cytosol"/>
    <property type="evidence" value="ECO:0007669"/>
    <property type="project" value="GOC"/>
</dbReference>
<keyword evidence="4" id="KW-0653">Protein transport</keyword>
<keyword evidence="3" id="KW-0813">Transport</keyword>
<dbReference type="AlphaFoldDB" id="Q23DC8"/>
<dbReference type="RefSeq" id="XP_001014758.3">
    <property type="nucleotide sequence ID" value="XM_001014758.3"/>
</dbReference>
<evidence type="ECO:0000259" key="6">
    <source>
        <dbReference type="Pfam" id="PF12850"/>
    </source>
</evidence>
<dbReference type="EMBL" id="GG662712">
    <property type="protein sequence ID" value="EAR94626.3"/>
    <property type="molecule type" value="Genomic_DNA"/>
</dbReference>
<name>Q23DC8_TETTS</name>
<dbReference type="OrthoDB" id="10258130at2759"/>
<dbReference type="GO" id="GO:0042147">
    <property type="term" value="P:retrograde transport, endosome to Golgi"/>
    <property type="evidence" value="ECO:0007669"/>
    <property type="project" value="InterPro"/>
</dbReference>
<dbReference type="PANTHER" id="PTHR11124">
    <property type="entry name" value="VACUOLAR SORTING PROTEIN VPS29"/>
    <property type="match status" value="1"/>
</dbReference>
<evidence type="ECO:0000313" key="8">
    <source>
        <dbReference type="Proteomes" id="UP000009168"/>
    </source>
</evidence>
<evidence type="ECO:0000256" key="5">
    <source>
        <dbReference type="RuleBase" id="RU362040"/>
    </source>
</evidence>
<organism evidence="7 8">
    <name type="scientific">Tetrahymena thermophila (strain SB210)</name>
    <dbReference type="NCBI Taxonomy" id="312017"/>
    <lineage>
        <taxon>Eukaryota</taxon>
        <taxon>Sar</taxon>
        <taxon>Alveolata</taxon>
        <taxon>Ciliophora</taxon>
        <taxon>Intramacronucleata</taxon>
        <taxon>Oligohymenophorea</taxon>
        <taxon>Hymenostomatida</taxon>
        <taxon>Tetrahymenina</taxon>
        <taxon>Tetrahymenidae</taxon>
        <taxon>Tetrahymena</taxon>
    </lineage>
</organism>
<accession>Q23DC8</accession>
<dbReference type="Pfam" id="PF12850">
    <property type="entry name" value="Metallophos_2"/>
    <property type="match status" value="1"/>
</dbReference>
<evidence type="ECO:0000256" key="4">
    <source>
        <dbReference type="ARBA" id="ARBA00022927"/>
    </source>
</evidence>
<dbReference type="InterPro" id="IPR028661">
    <property type="entry name" value="Vps29"/>
</dbReference>
<dbReference type="GO" id="GO:0015031">
    <property type="term" value="P:protein transport"/>
    <property type="evidence" value="ECO:0007669"/>
    <property type="project" value="UniProtKB-KW"/>
</dbReference>
<dbReference type="Proteomes" id="UP000009168">
    <property type="component" value="Unassembled WGS sequence"/>
</dbReference>
<sequence>MNDISFKEIDTRLLTKNNRLTYQLTNLFIQLFLVYLNTNYYQENKNFWYFIRVINKYKTRKQKYIKMEDAGEHYEEEFGELAVVFGDFHIPMRATDIPEQFKELILPNKIQYVLCTGNVGSRDTYDWIKSISNQCHIVKGDFDENTEYPEFKVVTIGSFKIAIIHGHQIVPWGDEEALYNQLRELDADILISGHTHDQIASKVDKKYILNPGTITGAYSPLKRNALPSFLLLEIKDKLINVYLYQLQNDEIKIKQTTITK</sequence>
<dbReference type="Gene3D" id="3.60.21.10">
    <property type="match status" value="1"/>
</dbReference>
<dbReference type="FunFam" id="3.60.21.10:FF:000015">
    <property type="entry name" value="Vacuolar protein sorting-associated protein 29"/>
    <property type="match status" value="1"/>
</dbReference>
<evidence type="ECO:0000256" key="3">
    <source>
        <dbReference type="ARBA" id="ARBA00022448"/>
    </source>
</evidence>
<gene>
    <name evidence="7" type="ORF">TTHERM_00047630</name>
</gene>
<feature type="domain" description="Calcineurin-like phosphoesterase" evidence="6">
    <location>
        <begin position="83"/>
        <end position="236"/>
    </location>
</feature>
<evidence type="ECO:0000256" key="1">
    <source>
        <dbReference type="ARBA" id="ARBA00005945"/>
    </source>
</evidence>
<dbReference type="GeneID" id="7833440"/>
<dbReference type="InParanoid" id="Q23DC8"/>
<dbReference type="CDD" id="cd07394">
    <property type="entry name" value="MPP_Vps29"/>
    <property type="match status" value="1"/>
</dbReference>
<proteinExistence type="inferred from homology"/>
<dbReference type="NCBIfam" id="TIGR00040">
    <property type="entry name" value="yfcE"/>
    <property type="match status" value="1"/>
</dbReference>